<evidence type="ECO:0000313" key="3">
    <source>
        <dbReference type="EMBL" id="KAK9881076.1"/>
    </source>
</evidence>
<sequence>MVPSKNSNNLHSFPMNDKLNDAKSKINEIQTTVEELDKSLSESRSNERKIRLCSHVDRLKSKAVASQLDNTIKDNAYLLNILQNKCDEENLSRNYSNTQLTSSLSTMSMVHLQYKYEELLTNHNGLLKMLEKKMSEIRSLTEENEKLREETEIYKFKLEEASEKIEDLNKNLAKSKSHQELKLNKLNIERDTLKTAHKQLVTLLHDECMKNNEILHDKIKDTHIPERAQLLKEVQTNNILIFENIQLRQQNEYLKALLKMSKTKKKKVRMS</sequence>
<evidence type="ECO:0000256" key="2">
    <source>
        <dbReference type="SAM" id="MobiDB-lite"/>
    </source>
</evidence>
<keyword evidence="4" id="KW-1185">Reference proteome</keyword>
<evidence type="ECO:0000256" key="1">
    <source>
        <dbReference type="SAM" id="Coils"/>
    </source>
</evidence>
<gene>
    <name evidence="3" type="ORF">WA026_014420</name>
</gene>
<dbReference type="EMBL" id="JARQZJ010000067">
    <property type="protein sequence ID" value="KAK9881076.1"/>
    <property type="molecule type" value="Genomic_DNA"/>
</dbReference>
<protein>
    <submittedName>
        <fullName evidence="3">Uncharacterized protein</fullName>
    </submittedName>
</protein>
<reference evidence="3 4" key="1">
    <citation type="submission" date="2023-03" db="EMBL/GenBank/DDBJ databases">
        <title>Genome insight into feeding habits of ladybird beetles.</title>
        <authorList>
            <person name="Li H.-S."/>
            <person name="Huang Y.-H."/>
            <person name="Pang H."/>
        </authorList>
    </citation>
    <scope>NUCLEOTIDE SEQUENCE [LARGE SCALE GENOMIC DNA]</scope>
    <source>
        <strain evidence="3">SYSU_2023b</strain>
        <tissue evidence="3">Whole body</tissue>
    </source>
</reference>
<evidence type="ECO:0000313" key="4">
    <source>
        <dbReference type="Proteomes" id="UP001431783"/>
    </source>
</evidence>
<proteinExistence type="predicted"/>
<comment type="caution">
    <text evidence="3">The sequence shown here is derived from an EMBL/GenBank/DDBJ whole genome shotgun (WGS) entry which is preliminary data.</text>
</comment>
<organism evidence="3 4">
    <name type="scientific">Henosepilachna vigintioctopunctata</name>
    <dbReference type="NCBI Taxonomy" id="420089"/>
    <lineage>
        <taxon>Eukaryota</taxon>
        <taxon>Metazoa</taxon>
        <taxon>Ecdysozoa</taxon>
        <taxon>Arthropoda</taxon>
        <taxon>Hexapoda</taxon>
        <taxon>Insecta</taxon>
        <taxon>Pterygota</taxon>
        <taxon>Neoptera</taxon>
        <taxon>Endopterygota</taxon>
        <taxon>Coleoptera</taxon>
        <taxon>Polyphaga</taxon>
        <taxon>Cucujiformia</taxon>
        <taxon>Coccinelloidea</taxon>
        <taxon>Coccinellidae</taxon>
        <taxon>Epilachninae</taxon>
        <taxon>Epilachnini</taxon>
        <taxon>Henosepilachna</taxon>
    </lineage>
</organism>
<feature type="coiled-coil region" evidence="1">
    <location>
        <begin position="130"/>
        <end position="178"/>
    </location>
</feature>
<keyword evidence="1" id="KW-0175">Coiled coil</keyword>
<accession>A0AAW1UJR1</accession>
<feature type="compositionally biased region" description="Polar residues" evidence="2">
    <location>
        <begin position="1"/>
        <end position="11"/>
    </location>
</feature>
<name>A0AAW1UJR1_9CUCU</name>
<dbReference type="Proteomes" id="UP001431783">
    <property type="component" value="Unassembled WGS sequence"/>
</dbReference>
<feature type="region of interest" description="Disordered" evidence="2">
    <location>
        <begin position="1"/>
        <end position="21"/>
    </location>
</feature>
<dbReference type="AlphaFoldDB" id="A0AAW1UJR1"/>